<sequence length="26" mass="3192">MVSMHCIYAGTVIYIYIRSWTNKMYF</sequence>
<dbReference type="AlphaFoldDB" id="A0A0E9RJR8"/>
<reference evidence="1" key="1">
    <citation type="submission" date="2014-11" db="EMBL/GenBank/DDBJ databases">
        <authorList>
            <person name="Amaro Gonzalez C."/>
        </authorList>
    </citation>
    <scope>NUCLEOTIDE SEQUENCE</scope>
</reference>
<name>A0A0E9RJR8_ANGAN</name>
<reference evidence="1" key="2">
    <citation type="journal article" date="2015" name="Fish Shellfish Immunol.">
        <title>Early steps in the European eel (Anguilla anguilla)-Vibrio vulnificus interaction in the gills: Role of the RtxA13 toxin.</title>
        <authorList>
            <person name="Callol A."/>
            <person name="Pajuelo D."/>
            <person name="Ebbesson L."/>
            <person name="Teles M."/>
            <person name="MacKenzie S."/>
            <person name="Amaro C."/>
        </authorList>
    </citation>
    <scope>NUCLEOTIDE SEQUENCE</scope>
</reference>
<protein>
    <submittedName>
        <fullName evidence="1">Uncharacterized protein</fullName>
    </submittedName>
</protein>
<proteinExistence type="predicted"/>
<organism evidence="1">
    <name type="scientific">Anguilla anguilla</name>
    <name type="common">European freshwater eel</name>
    <name type="synonym">Muraena anguilla</name>
    <dbReference type="NCBI Taxonomy" id="7936"/>
    <lineage>
        <taxon>Eukaryota</taxon>
        <taxon>Metazoa</taxon>
        <taxon>Chordata</taxon>
        <taxon>Craniata</taxon>
        <taxon>Vertebrata</taxon>
        <taxon>Euteleostomi</taxon>
        <taxon>Actinopterygii</taxon>
        <taxon>Neopterygii</taxon>
        <taxon>Teleostei</taxon>
        <taxon>Anguilliformes</taxon>
        <taxon>Anguillidae</taxon>
        <taxon>Anguilla</taxon>
    </lineage>
</organism>
<dbReference type="EMBL" id="GBXM01079191">
    <property type="protein sequence ID" value="JAH29386.1"/>
    <property type="molecule type" value="Transcribed_RNA"/>
</dbReference>
<evidence type="ECO:0000313" key="1">
    <source>
        <dbReference type="EMBL" id="JAH29386.1"/>
    </source>
</evidence>
<accession>A0A0E9RJR8</accession>